<evidence type="ECO:0000256" key="6">
    <source>
        <dbReference type="ARBA" id="ARBA00023004"/>
    </source>
</evidence>
<dbReference type="GO" id="GO:0051539">
    <property type="term" value="F:4 iron, 4 sulfur cluster binding"/>
    <property type="evidence" value="ECO:0007669"/>
    <property type="project" value="UniProtKB-KW"/>
</dbReference>
<evidence type="ECO:0000256" key="5">
    <source>
        <dbReference type="ARBA" id="ARBA00022982"/>
    </source>
</evidence>
<keyword evidence="7" id="KW-0411">Iron-sulfur</keyword>
<comment type="caution">
    <text evidence="10">The sequence shown here is derived from an EMBL/GenBank/DDBJ whole genome shotgun (WGS) entry which is preliminary data.</text>
</comment>
<evidence type="ECO:0000256" key="1">
    <source>
        <dbReference type="ARBA" id="ARBA00022448"/>
    </source>
</evidence>
<dbReference type="RefSeq" id="WP_160335384.1">
    <property type="nucleotide sequence ID" value="NZ_CALPCR010000001.1"/>
</dbReference>
<feature type="transmembrane region" description="Helical" evidence="8">
    <location>
        <begin position="174"/>
        <end position="196"/>
    </location>
</feature>
<evidence type="ECO:0000259" key="9">
    <source>
        <dbReference type="PROSITE" id="PS51379"/>
    </source>
</evidence>
<dbReference type="PANTHER" id="PTHR30176">
    <property type="entry name" value="FERREDOXIN-TYPE PROTEIN NAPH"/>
    <property type="match status" value="1"/>
</dbReference>
<organism evidence="10 11">
    <name type="scientific">Parasutterella muris</name>
    <dbReference type="NCBI Taxonomy" id="2565572"/>
    <lineage>
        <taxon>Bacteria</taxon>
        <taxon>Pseudomonadati</taxon>
        <taxon>Pseudomonadota</taxon>
        <taxon>Betaproteobacteria</taxon>
        <taxon>Burkholderiales</taxon>
        <taxon>Sutterellaceae</taxon>
        <taxon>Parasutterella</taxon>
    </lineage>
</organism>
<dbReference type="PROSITE" id="PS00198">
    <property type="entry name" value="4FE4S_FER_1"/>
    <property type="match status" value="2"/>
</dbReference>
<dbReference type="SUPFAM" id="SSF54862">
    <property type="entry name" value="4Fe-4S ferredoxins"/>
    <property type="match status" value="1"/>
</dbReference>
<evidence type="ECO:0000256" key="8">
    <source>
        <dbReference type="SAM" id="Phobius"/>
    </source>
</evidence>
<proteinExistence type="predicted"/>
<keyword evidence="8" id="KW-1133">Transmembrane helix</keyword>
<dbReference type="PANTHER" id="PTHR30176:SF3">
    <property type="entry name" value="FERREDOXIN-TYPE PROTEIN NAPH"/>
    <property type="match status" value="1"/>
</dbReference>
<evidence type="ECO:0000313" key="11">
    <source>
        <dbReference type="Proteomes" id="UP000472580"/>
    </source>
</evidence>
<dbReference type="InterPro" id="IPR011886">
    <property type="entry name" value="NapH_MauN"/>
</dbReference>
<dbReference type="AlphaFoldDB" id="A0A6L6YH29"/>
<keyword evidence="6" id="KW-0408">Iron</keyword>
<keyword evidence="2" id="KW-0004">4Fe-4S</keyword>
<gene>
    <name evidence="10" type="primary">napH</name>
    <name evidence="10" type="ORF">E5987_07005</name>
</gene>
<keyword evidence="3" id="KW-0479">Metal-binding</keyword>
<dbReference type="NCBIfam" id="TIGR02163">
    <property type="entry name" value="napH"/>
    <property type="match status" value="1"/>
</dbReference>
<accession>A0A6L6YH29</accession>
<evidence type="ECO:0000313" key="10">
    <source>
        <dbReference type="EMBL" id="MVX56956.1"/>
    </source>
</evidence>
<feature type="domain" description="4Fe-4S ferredoxin-type" evidence="9">
    <location>
        <begin position="225"/>
        <end position="255"/>
    </location>
</feature>
<dbReference type="InterPro" id="IPR051684">
    <property type="entry name" value="Electron_Trans/Redox"/>
</dbReference>
<dbReference type="InterPro" id="IPR017896">
    <property type="entry name" value="4Fe4S_Fe-S-bd"/>
</dbReference>
<evidence type="ECO:0000256" key="3">
    <source>
        <dbReference type="ARBA" id="ARBA00022723"/>
    </source>
</evidence>
<dbReference type="Gene3D" id="3.30.70.20">
    <property type="match status" value="1"/>
</dbReference>
<dbReference type="PROSITE" id="PS51379">
    <property type="entry name" value="4FE4S_FER_2"/>
    <property type="match status" value="2"/>
</dbReference>
<feature type="domain" description="4Fe-4S ferredoxin-type" evidence="9">
    <location>
        <begin position="257"/>
        <end position="286"/>
    </location>
</feature>
<keyword evidence="1" id="KW-0813">Transport</keyword>
<feature type="transmembrane region" description="Helical" evidence="8">
    <location>
        <begin position="147"/>
        <end position="168"/>
    </location>
</feature>
<evidence type="ECO:0000256" key="7">
    <source>
        <dbReference type="ARBA" id="ARBA00023014"/>
    </source>
</evidence>
<dbReference type="NCBIfam" id="NF007013">
    <property type="entry name" value="PRK09477.1"/>
    <property type="match status" value="1"/>
</dbReference>
<dbReference type="Proteomes" id="UP000472580">
    <property type="component" value="Unassembled WGS sequence"/>
</dbReference>
<dbReference type="OrthoDB" id="9784262at2"/>
<feature type="transmembrane region" description="Helical" evidence="8">
    <location>
        <begin position="32"/>
        <end position="49"/>
    </location>
</feature>
<evidence type="ECO:0000256" key="2">
    <source>
        <dbReference type="ARBA" id="ARBA00022485"/>
    </source>
</evidence>
<dbReference type="Pfam" id="PF13237">
    <property type="entry name" value="Fer4_10"/>
    <property type="match status" value="1"/>
</dbReference>
<keyword evidence="4" id="KW-0677">Repeat</keyword>
<keyword evidence="8" id="KW-0812">Transmembrane</keyword>
<name>A0A6L6YH29_9BURK</name>
<protein>
    <submittedName>
        <fullName evidence="10">Quinol dehydrogenase ferredoxin subunit NapH</fullName>
    </submittedName>
</protein>
<dbReference type="GO" id="GO:0046872">
    <property type="term" value="F:metal ion binding"/>
    <property type="evidence" value="ECO:0007669"/>
    <property type="project" value="UniProtKB-KW"/>
</dbReference>
<dbReference type="EMBL" id="WSRP01000018">
    <property type="protein sequence ID" value="MVX56956.1"/>
    <property type="molecule type" value="Genomic_DNA"/>
</dbReference>
<keyword evidence="11" id="KW-1185">Reference proteome</keyword>
<dbReference type="Pfam" id="PF12801">
    <property type="entry name" value="Fer4_5"/>
    <property type="match status" value="1"/>
</dbReference>
<reference evidence="10 11" key="1">
    <citation type="submission" date="2019-12" db="EMBL/GenBank/DDBJ databases">
        <title>Microbes associate with the intestines of laboratory mice.</title>
        <authorList>
            <person name="Navarre W."/>
            <person name="Wong E."/>
        </authorList>
    </citation>
    <scope>NUCLEOTIDE SEQUENCE [LARGE SCALE GENOMIC DNA]</scope>
    <source>
        <strain evidence="10 11">NM82_D38</strain>
    </source>
</reference>
<keyword evidence="8" id="KW-0472">Membrane</keyword>
<dbReference type="GO" id="GO:0005886">
    <property type="term" value="C:plasma membrane"/>
    <property type="evidence" value="ECO:0007669"/>
    <property type="project" value="TreeGrafter"/>
</dbReference>
<keyword evidence="5" id="KW-0249">Electron transport</keyword>
<sequence>MTEKQKKIRHLSQPKTAAEWIYRLRFTIARRFVQFCLLAFFFGSARFGFKVADKFILSGDLSSSRILDMIPLADPFAALQRLCAQYWLSPETLIGAGLVLAFYWVVGGRSFCAWVCPMNLVTDFAFWCREKLGIKTNVLSLSSNLRYLLLAVSLILSLCTGIAAFEAISPQGVLWREIVFGGVYGLLSVIFGIFALDLAVSKRGWCGHLCPLGAFWALWGRLSATKVKFDNDTCTRCGDCLKVCPEPQVISFKDAAKVGMIRSGECTNCGKCVSVCPENSLKFGIRFIKDTKKTQ</sequence>
<dbReference type="InterPro" id="IPR017900">
    <property type="entry name" value="4Fe4S_Fe_S_CS"/>
</dbReference>
<evidence type="ECO:0000256" key="4">
    <source>
        <dbReference type="ARBA" id="ARBA00022737"/>
    </source>
</evidence>